<sequence>MRYRRCHHFCSPVGRRPSPTSSLFTRGASLVASALPPPVRPRQSAVPCIPPVWLLPPPPSTRRVAGSPVAAYVCAGVPRADVRTRHPVTARPPPACRRPEAEATLLPTCLATSSVLTESPSDLYLSYCLGTVR</sequence>
<dbReference type="EMBL" id="SPHZ02000011">
    <property type="protein sequence ID" value="KAF0892501.1"/>
    <property type="molecule type" value="Genomic_DNA"/>
</dbReference>
<comment type="caution">
    <text evidence="1">The sequence shown here is derived from an EMBL/GenBank/DDBJ whole genome shotgun (WGS) entry which is preliminary data.</text>
</comment>
<accession>A0A6G1BXK0</accession>
<keyword evidence="2" id="KW-1185">Reference proteome</keyword>
<dbReference type="Proteomes" id="UP000479710">
    <property type="component" value="Unassembled WGS sequence"/>
</dbReference>
<evidence type="ECO:0000313" key="2">
    <source>
        <dbReference type="Proteomes" id="UP000479710"/>
    </source>
</evidence>
<organism evidence="1 2">
    <name type="scientific">Oryza meyeriana var. granulata</name>
    <dbReference type="NCBI Taxonomy" id="110450"/>
    <lineage>
        <taxon>Eukaryota</taxon>
        <taxon>Viridiplantae</taxon>
        <taxon>Streptophyta</taxon>
        <taxon>Embryophyta</taxon>
        <taxon>Tracheophyta</taxon>
        <taxon>Spermatophyta</taxon>
        <taxon>Magnoliopsida</taxon>
        <taxon>Liliopsida</taxon>
        <taxon>Poales</taxon>
        <taxon>Poaceae</taxon>
        <taxon>BOP clade</taxon>
        <taxon>Oryzoideae</taxon>
        <taxon>Oryzeae</taxon>
        <taxon>Oryzinae</taxon>
        <taxon>Oryza</taxon>
        <taxon>Oryza meyeriana</taxon>
    </lineage>
</organism>
<evidence type="ECO:0000313" key="1">
    <source>
        <dbReference type="EMBL" id="KAF0892501.1"/>
    </source>
</evidence>
<dbReference type="AlphaFoldDB" id="A0A6G1BXK0"/>
<reference evidence="1 2" key="1">
    <citation type="submission" date="2019-11" db="EMBL/GenBank/DDBJ databases">
        <title>Whole genome sequence of Oryza granulata.</title>
        <authorList>
            <person name="Li W."/>
        </authorList>
    </citation>
    <scope>NUCLEOTIDE SEQUENCE [LARGE SCALE GENOMIC DNA]</scope>
    <source>
        <strain evidence="2">cv. Menghai</strain>
        <tissue evidence="1">Leaf</tissue>
    </source>
</reference>
<gene>
    <name evidence="1" type="ORF">E2562_016808</name>
</gene>
<protein>
    <submittedName>
        <fullName evidence="1">Uncharacterized protein</fullName>
    </submittedName>
</protein>
<name>A0A6G1BXK0_9ORYZ</name>
<proteinExistence type="predicted"/>